<dbReference type="Proteomes" id="UP001460270">
    <property type="component" value="Unassembled WGS sequence"/>
</dbReference>
<dbReference type="Gene3D" id="3.40.50.300">
    <property type="entry name" value="P-loop containing nucleotide triphosphate hydrolases"/>
    <property type="match status" value="1"/>
</dbReference>
<evidence type="ECO:0000313" key="9">
    <source>
        <dbReference type="Proteomes" id="UP001460270"/>
    </source>
</evidence>
<name>A0AAW0P5K2_9GOBI</name>
<evidence type="ECO:0000256" key="2">
    <source>
        <dbReference type="ARBA" id="ARBA00015210"/>
    </source>
</evidence>
<dbReference type="PRINTS" id="PR00195">
    <property type="entry name" value="DYNAMIN"/>
</dbReference>
<dbReference type="InterPro" id="IPR030381">
    <property type="entry name" value="G_DYNAMIN_dom"/>
</dbReference>
<keyword evidence="4" id="KW-0547">Nucleotide-binding</keyword>
<dbReference type="EMBL" id="JBBPFD010000008">
    <property type="protein sequence ID" value="KAK7916730.1"/>
    <property type="molecule type" value="Genomic_DNA"/>
</dbReference>
<protein>
    <recommendedName>
        <fullName evidence="2">Interferon-induced GTP-binding protein Mx</fullName>
    </recommendedName>
    <alternativeName>
        <fullName evidence="6">Interferon-inducible Mx protein</fullName>
    </alternativeName>
</protein>
<evidence type="ECO:0000256" key="5">
    <source>
        <dbReference type="ARBA" id="ARBA00023134"/>
    </source>
</evidence>
<dbReference type="GO" id="GO:0031623">
    <property type="term" value="P:receptor internalization"/>
    <property type="evidence" value="ECO:0007669"/>
    <property type="project" value="TreeGrafter"/>
</dbReference>
<dbReference type="AlphaFoldDB" id="A0AAW0P5K2"/>
<dbReference type="GO" id="GO:0005886">
    <property type="term" value="C:plasma membrane"/>
    <property type="evidence" value="ECO:0007669"/>
    <property type="project" value="TreeGrafter"/>
</dbReference>
<dbReference type="InterPro" id="IPR027417">
    <property type="entry name" value="P-loop_NTPase"/>
</dbReference>
<accession>A0AAW0P5K2</accession>
<dbReference type="CDD" id="cd08771">
    <property type="entry name" value="DLP_1"/>
    <property type="match status" value="1"/>
</dbReference>
<dbReference type="GO" id="GO:0005634">
    <property type="term" value="C:nucleus"/>
    <property type="evidence" value="ECO:0007669"/>
    <property type="project" value="TreeGrafter"/>
</dbReference>
<dbReference type="InterPro" id="IPR001401">
    <property type="entry name" value="Dynamin_GTPase"/>
</dbReference>
<sequence>MNNTLNEHYEEKVRPCIDLIDSLRSLGVEQDLTLPAIAVIGDQSSGKSSVLEALSGAALPRGRKYPLVVKMRRTKEESWCGKVTYHKKGEIIQQKMTNNPVDVEKIIKEVKPWNYSVTSEGFLCLDIASPKVPDLTLVDLPSIPIEPSADQITSFLKSWIKKKCILILVVAPCDVDITRMQSMKIAKEADPNGLRTLGILTKADLVDKQGENVIVDIVQNKVVPLKKGYMIVRCLDTSLPPMPVKSEKAFFRDHALFKTLYDDGNAAIAKLADRLTVELPRHIEKCLPTLKEEIQKGLLEDSIELKRYGNSPPSEAAGRLTFLTDVSAL</sequence>
<comment type="subcellular location">
    <subcellularLocation>
        <location evidence="1">Cytoplasm</location>
    </subcellularLocation>
</comment>
<evidence type="ECO:0000259" key="7">
    <source>
        <dbReference type="PROSITE" id="PS51718"/>
    </source>
</evidence>
<dbReference type="PANTHER" id="PTHR11566">
    <property type="entry name" value="DYNAMIN"/>
    <property type="match status" value="1"/>
</dbReference>
<evidence type="ECO:0000313" key="8">
    <source>
        <dbReference type="EMBL" id="KAK7916730.1"/>
    </source>
</evidence>
<feature type="domain" description="Dynamin-type G" evidence="7">
    <location>
        <begin position="31"/>
        <end position="288"/>
    </location>
</feature>
<dbReference type="GO" id="GO:0016185">
    <property type="term" value="P:synaptic vesicle budding from presynaptic endocytic zone membrane"/>
    <property type="evidence" value="ECO:0007669"/>
    <property type="project" value="TreeGrafter"/>
</dbReference>
<dbReference type="GO" id="GO:0051607">
    <property type="term" value="P:defense response to virus"/>
    <property type="evidence" value="ECO:0007669"/>
    <property type="project" value="TreeGrafter"/>
</dbReference>
<dbReference type="GO" id="GO:0005737">
    <property type="term" value="C:cytoplasm"/>
    <property type="evidence" value="ECO:0007669"/>
    <property type="project" value="UniProtKB-SubCell"/>
</dbReference>
<evidence type="ECO:0000256" key="3">
    <source>
        <dbReference type="ARBA" id="ARBA00022490"/>
    </source>
</evidence>
<keyword evidence="3" id="KW-0963">Cytoplasm</keyword>
<dbReference type="Pfam" id="PF00350">
    <property type="entry name" value="Dynamin_N"/>
    <property type="match status" value="1"/>
</dbReference>
<dbReference type="PROSITE" id="PS51718">
    <property type="entry name" value="G_DYNAMIN_2"/>
    <property type="match status" value="1"/>
</dbReference>
<dbReference type="GO" id="GO:0008017">
    <property type="term" value="F:microtubule binding"/>
    <property type="evidence" value="ECO:0007669"/>
    <property type="project" value="TreeGrafter"/>
</dbReference>
<dbReference type="InterPro" id="IPR000375">
    <property type="entry name" value="Dynamin_stalk"/>
</dbReference>
<dbReference type="GO" id="GO:0005525">
    <property type="term" value="F:GTP binding"/>
    <property type="evidence" value="ECO:0007669"/>
    <property type="project" value="UniProtKB-KW"/>
</dbReference>
<dbReference type="SUPFAM" id="SSF52540">
    <property type="entry name" value="P-loop containing nucleoside triphosphate hydrolases"/>
    <property type="match status" value="1"/>
</dbReference>
<reference evidence="9" key="1">
    <citation type="submission" date="2024-04" db="EMBL/GenBank/DDBJ databases">
        <title>Salinicola lusitanus LLJ914,a marine bacterium isolated from the Okinawa Trough.</title>
        <authorList>
            <person name="Li J."/>
        </authorList>
    </citation>
    <scope>NUCLEOTIDE SEQUENCE [LARGE SCALE GENOMIC DNA]</scope>
</reference>
<dbReference type="SMART" id="SM00053">
    <property type="entry name" value="DYNc"/>
    <property type="match status" value="1"/>
</dbReference>
<keyword evidence="9" id="KW-1185">Reference proteome</keyword>
<dbReference type="GO" id="GO:0005874">
    <property type="term" value="C:microtubule"/>
    <property type="evidence" value="ECO:0007669"/>
    <property type="project" value="TreeGrafter"/>
</dbReference>
<keyword evidence="5" id="KW-0342">GTP-binding</keyword>
<dbReference type="InterPro" id="IPR045063">
    <property type="entry name" value="Dynamin_N"/>
</dbReference>
<dbReference type="InterPro" id="IPR022812">
    <property type="entry name" value="Dynamin"/>
</dbReference>
<gene>
    <name evidence="8" type="ORF">WMY93_012491</name>
</gene>
<dbReference type="PANTHER" id="PTHR11566:SF231">
    <property type="entry name" value="INTERFERON-INDUCED GTP-BINDING PROTEIN MX"/>
    <property type="match status" value="1"/>
</dbReference>
<organism evidence="8 9">
    <name type="scientific">Mugilogobius chulae</name>
    <name type="common">yellowstripe goby</name>
    <dbReference type="NCBI Taxonomy" id="88201"/>
    <lineage>
        <taxon>Eukaryota</taxon>
        <taxon>Metazoa</taxon>
        <taxon>Chordata</taxon>
        <taxon>Craniata</taxon>
        <taxon>Vertebrata</taxon>
        <taxon>Euteleostomi</taxon>
        <taxon>Actinopterygii</taxon>
        <taxon>Neopterygii</taxon>
        <taxon>Teleostei</taxon>
        <taxon>Neoteleostei</taxon>
        <taxon>Acanthomorphata</taxon>
        <taxon>Gobiaria</taxon>
        <taxon>Gobiiformes</taxon>
        <taxon>Gobioidei</taxon>
        <taxon>Gobiidae</taxon>
        <taxon>Gobionellinae</taxon>
        <taxon>Mugilogobius</taxon>
    </lineage>
</organism>
<evidence type="ECO:0000256" key="6">
    <source>
        <dbReference type="ARBA" id="ARBA00031810"/>
    </source>
</evidence>
<evidence type="ECO:0000256" key="1">
    <source>
        <dbReference type="ARBA" id="ARBA00004496"/>
    </source>
</evidence>
<dbReference type="GO" id="GO:0003924">
    <property type="term" value="F:GTPase activity"/>
    <property type="evidence" value="ECO:0007669"/>
    <property type="project" value="InterPro"/>
</dbReference>
<comment type="caution">
    <text evidence="8">The sequence shown here is derived from an EMBL/GenBank/DDBJ whole genome shotgun (WGS) entry which is preliminary data.</text>
</comment>
<dbReference type="Pfam" id="PF01031">
    <property type="entry name" value="Dynamin_M"/>
    <property type="match status" value="1"/>
</dbReference>
<dbReference type="GO" id="GO:0098793">
    <property type="term" value="C:presynapse"/>
    <property type="evidence" value="ECO:0007669"/>
    <property type="project" value="GOC"/>
</dbReference>
<proteinExistence type="predicted"/>
<evidence type="ECO:0000256" key="4">
    <source>
        <dbReference type="ARBA" id="ARBA00022741"/>
    </source>
</evidence>